<evidence type="ECO:0000256" key="1">
    <source>
        <dbReference type="ARBA" id="ARBA00004123"/>
    </source>
</evidence>
<feature type="compositionally biased region" description="Low complexity" evidence="14">
    <location>
        <begin position="210"/>
        <end position="219"/>
    </location>
</feature>
<evidence type="ECO:0000256" key="10">
    <source>
        <dbReference type="ARBA" id="ARBA00030700"/>
    </source>
</evidence>
<organism evidence="15 16">
    <name type="scientific">Eublepharis macularius</name>
    <name type="common">Leopard gecko</name>
    <name type="synonym">Cyrtodactylus macularius</name>
    <dbReference type="NCBI Taxonomy" id="481883"/>
    <lineage>
        <taxon>Eukaryota</taxon>
        <taxon>Metazoa</taxon>
        <taxon>Chordata</taxon>
        <taxon>Craniata</taxon>
        <taxon>Vertebrata</taxon>
        <taxon>Euteleostomi</taxon>
        <taxon>Lepidosauria</taxon>
        <taxon>Squamata</taxon>
        <taxon>Bifurcata</taxon>
        <taxon>Gekkota</taxon>
        <taxon>Eublepharidae</taxon>
        <taxon>Eublepharinae</taxon>
        <taxon>Eublepharis</taxon>
    </lineage>
</organism>
<dbReference type="RefSeq" id="XP_054859550.1">
    <property type="nucleotide sequence ID" value="XM_055003575.1"/>
</dbReference>
<evidence type="ECO:0000313" key="15">
    <source>
        <dbReference type="Proteomes" id="UP001190640"/>
    </source>
</evidence>
<evidence type="ECO:0000256" key="6">
    <source>
        <dbReference type="ARBA" id="ARBA00023128"/>
    </source>
</evidence>
<dbReference type="InterPro" id="IPR043035">
    <property type="entry name" value="Ribosomal_mL64_sf"/>
</dbReference>
<dbReference type="AlphaFoldDB" id="A0AA97LLA5"/>
<proteinExistence type="inferred from homology"/>
<evidence type="ECO:0000256" key="4">
    <source>
        <dbReference type="ARBA" id="ARBA00022980"/>
    </source>
</evidence>
<name>A0AA97LLA5_EUBMA</name>
<evidence type="ECO:0000256" key="5">
    <source>
        <dbReference type="ARBA" id="ARBA00023054"/>
    </source>
</evidence>
<evidence type="ECO:0000256" key="7">
    <source>
        <dbReference type="ARBA" id="ARBA00023242"/>
    </source>
</evidence>
<dbReference type="Proteomes" id="UP001190640">
    <property type="component" value="Chromosome 19"/>
</dbReference>
<keyword evidence="5" id="KW-0175">Coiled coil</keyword>
<evidence type="ECO:0000256" key="14">
    <source>
        <dbReference type="SAM" id="MobiDB-lite"/>
    </source>
</evidence>
<keyword evidence="8" id="KW-0687">Ribonucleoprotein</keyword>
<evidence type="ECO:0000256" key="12">
    <source>
        <dbReference type="ARBA" id="ARBA00035485"/>
    </source>
</evidence>
<comment type="function">
    <text evidence="13">Acts as a negative regulator of G1 to S cell cycle phase progression by inhibiting cyclin-dependent kinases. Inhibitory effects are additive with GADD45 proteins but also occur in the absence of GADD45 proteins. Acts as a repressor of the orphan nuclear receptor NR4A1 by inhibiting AB domain-mediated transcriptional activity. May be involved in the hormone-mediated regulation of NR4A1 transcriptional activity. May play a role in mitochondrial protein synthesis.</text>
</comment>
<sequence length="234" mass="27034">MAAAVARCEAAAFLGRWRLLLGGARAYNARPLRRRLGGVYIPDPSNPRTPEWQLQPAFEAKLYGRHGAASGVDPARLWPTPQQLAEIEAEERELWPALRDMEAALDVKEREAETKRRQREELIAARMAKMPQMIADWRREKEERKAKEHEEKERRQRLLAEARERFGHNLDHRSPQFQELMQEMEKARRKELKQQKKQRREEALAKKAAEAAAAAQLPAVEEEAEVETSLSQTT</sequence>
<dbReference type="PANTHER" id="PTHR31761">
    <property type="entry name" value="GROWTH ARREST AND DNA DAMAGE-INDUCIBLE PROTEINS-INTERACTING PROTEIN 1 GADD45GIP1"/>
    <property type="match status" value="1"/>
</dbReference>
<comment type="subcellular location">
    <subcellularLocation>
        <location evidence="2">Mitochondrion</location>
    </subcellularLocation>
    <subcellularLocation>
        <location evidence="1">Nucleus</location>
    </subcellularLocation>
</comment>
<gene>
    <name evidence="16" type="primary">GADD45GIP1</name>
</gene>
<evidence type="ECO:0000256" key="11">
    <source>
        <dbReference type="ARBA" id="ARBA00035184"/>
    </source>
</evidence>
<dbReference type="GeneID" id="129346238"/>
<feature type="region of interest" description="Disordered" evidence="14">
    <location>
        <begin position="185"/>
        <end position="234"/>
    </location>
</feature>
<dbReference type="GO" id="GO:1990904">
    <property type="term" value="C:ribonucleoprotein complex"/>
    <property type="evidence" value="ECO:0007669"/>
    <property type="project" value="UniProtKB-KW"/>
</dbReference>
<dbReference type="InterPro" id="IPR018472">
    <property type="entry name" value="Ribosomal_mL64"/>
</dbReference>
<evidence type="ECO:0000256" key="9">
    <source>
        <dbReference type="ARBA" id="ARBA00023306"/>
    </source>
</evidence>
<keyword evidence="6" id="KW-0496">Mitochondrion</keyword>
<reference evidence="16" key="1">
    <citation type="submission" date="2025-08" db="UniProtKB">
        <authorList>
            <consortium name="RefSeq"/>
        </authorList>
    </citation>
    <scope>IDENTIFICATION</scope>
    <source>
        <tissue evidence="16">Blood</tissue>
    </source>
</reference>
<dbReference type="CTD" id="90480"/>
<dbReference type="PANTHER" id="PTHR31761:SF1">
    <property type="entry name" value="LARGE RIBOSOMAL SUBUNIT PROTEIN ML64"/>
    <property type="match status" value="1"/>
</dbReference>
<evidence type="ECO:0000256" key="2">
    <source>
        <dbReference type="ARBA" id="ARBA00004173"/>
    </source>
</evidence>
<keyword evidence="4" id="KW-0689">Ribosomal protein</keyword>
<protein>
    <recommendedName>
        <fullName evidence="11">Large ribosomal subunit protein mL64</fullName>
    </recommendedName>
    <alternativeName>
        <fullName evidence="10">39S ribosomal protein L59, mitochondrial</fullName>
    </alternativeName>
    <alternativeName>
        <fullName evidence="12">Growth arrest and DNA damage-inducible proteins-interacting protein 1</fullName>
    </alternativeName>
</protein>
<evidence type="ECO:0000256" key="3">
    <source>
        <dbReference type="ARBA" id="ARBA00005421"/>
    </source>
</evidence>
<dbReference type="GO" id="GO:0005739">
    <property type="term" value="C:mitochondrion"/>
    <property type="evidence" value="ECO:0007669"/>
    <property type="project" value="UniProtKB-SubCell"/>
</dbReference>
<evidence type="ECO:0000256" key="13">
    <source>
        <dbReference type="ARBA" id="ARBA00060144"/>
    </source>
</evidence>
<dbReference type="GO" id="GO:0005840">
    <property type="term" value="C:ribosome"/>
    <property type="evidence" value="ECO:0007669"/>
    <property type="project" value="UniProtKB-KW"/>
</dbReference>
<evidence type="ECO:0000256" key="8">
    <source>
        <dbReference type="ARBA" id="ARBA00023274"/>
    </source>
</evidence>
<comment type="similarity">
    <text evidence="3">Belongs to the mitochondrion-specific ribosomal protein mL64 family.</text>
</comment>
<keyword evidence="7" id="KW-0539">Nucleus</keyword>
<dbReference type="KEGG" id="emc:129346238"/>
<keyword evidence="9" id="KW-0131">Cell cycle</keyword>
<feature type="compositionally biased region" description="Basic and acidic residues" evidence="14">
    <location>
        <begin position="185"/>
        <end position="209"/>
    </location>
</feature>
<evidence type="ECO:0000313" key="16">
    <source>
        <dbReference type="RefSeq" id="XP_054859550.1"/>
    </source>
</evidence>
<dbReference type="Pfam" id="PF10147">
    <property type="entry name" value="CR6_interact"/>
    <property type="match status" value="1"/>
</dbReference>
<dbReference type="GO" id="GO:0005634">
    <property type="term" value="C:nucleus"/>
    <property type="evidence" value="ECO:0007669"/>
    <property type="project" value="UniProtKB-SubCell"/>
</dbReference>
<keyword evidence="15" id="KW-1185">Reference proteome</keyword>
<dbReference type="Gene3D" id="6.10.280.120">
    <property type="entry name" value="Growth arrest and DNA-damage-inducible proteins-interacting protein 1"/>
    <property type="match status" value="1"/>
</dbReference>
<accession>A0AA97LLA5</accession>